<keyword evidence="1" id="KW-0812">Transmembrane</keyword>
<gene>
    <name evidence="2" type="ORF">F8M41_022002</name>
</gene>
<dbReference type="Proteomes" id="UP000439903">
    <property type="component" value="Unassembled WGS sequence"/>
</dbReference>
<sequence>MSHYLQTLSTLPMFLTLPIVTLLTLSTSSIFNINKRSNINNICQHFNIITLSILLIYRLIEQEKGSDMMLIIYFGTTKIPFTVSDQFSRTIPDNINLTEPLQNFYQLYSNVSFTKFPKYQLSIKMILNIFRKLEKMFNDDDNEALM</sequence>
<reference evidence="2 3" key="1">
    <citation type="journal article" date="2019" name="Environ. Microbiol.">
        <title>At the nexus of three kingdoms: the genome of the mycorrhizal fungus Gigaspora margarita provides insights into plant, endobacterial and fungal interactions.</title>
        <authorList>
            <person name="Venice F."/>
            <person name="Ghignone S."/>
            <person name="Salvioli di Fossalunga A."/>
            <person name="Amselem J."/>
            <person name="Novero M."/>
            <person name="Xianan X."/>
            <person name="Sedzielewska Toro K."/>
            <person name="Morin E."/>
            <person name="Lipzen A."/>
            <person name="Grigoriev I.V."/>
            <person name="Henrissat B."/>
            <person name="Martin F.M."/>
            <person name="Bonfante P."/>
        </authorList>
    </citation>
    <scope>NUCLEOTIDE SEQUENCE [LARGE SCALE GENOMIC DNA]</scope>
    <source>
        <strain evidence="2 3">BEG34</strain>
    </source>
</reference>
<name>A0A8H4AFR7_GIGMA</name>
<accession>A0A8H4AFR7</accession>
<comment type="caution">
    <text evidence="2">The sequence shown here is derived from an EMBL/GenBank/DDBJ whole genome shotgun (WGS) entry which is preliminary data.</text>
</comment>
<evidence type="ECO:0000313" key="3">
    <source>
        <dbReference type="Proteomes" id="UP000439903"/>
    </source>
</evidence>
<evidence type="ECO:0000256" key="1">
    <source>
        <dbReference type="SAM" id="Phobius"/>
    </source>
</evidence>
<keyword evidence="3" id="KW-1185">Reference proteome</keyword>
<keyword evidence="1" id="KW-1133">Transmembrane helix</keyword>
<feature type="transmembrane region" description="Helical" evidence="1">
    <location>
        <begin position="12"/>
        <end position="33"/>
    </location>
</feature>
<dbReference type="AlphaFoldDB" id="A0A8H4AFR7"/>
<keyword evidence="1" id="KW-0472">Membrane</keyword>
<organism evidence="2 3">
    <name type="scientific">Gigaspora margarita</name>
    <dbReference type="NCBI Taxonomy" id="4874"/>
    <lineage>
        <taxon>Eukaryota</taxon>
        <taxon>Fungi</taxon>
        <taxon>Fungi incertae sedis</taxon>
        <taxon>Mucoromycota</taxon>
        <taxon>Glomeromycotina</taxon>
        <taxon>Glomeromycetes</taxon>
        <taxon>Diversisporales</taxon>
        <taxon>Gigasporaceae</taxon>
        <taxon>Gigaspora</taxon>
    </lineage>
</organism>
<dbReference type="EMBL" id="WTPW01000666">
    <property type="protein sequence ID" value="KAF0490037.1"/>
    <property type="molecule type" value="Genomic_DNA"/>
</dbReference>
<evidence type="ECO:0000313" key="2">
    <source>
        <dbReference type="EMBL" id="KAF0490037.1"/>
    </source>
</evidence>
<proteinExistence type="predicted"/>
<protein>
    <submittedName>
        <fullName evidence="2">Uncharacterized protein</fullName>
    </submittedName>
</protein>